<dbReference type="PRINTS" id="PR01652">
    <property type="entry name" value="SHAPEPROTEIN"/>
</dbReference>
<dbReference type="Pfam" id="PF06723">
    <property type="entry name" value="MreB_Mbl"/>
    <property type="match status" value="1"/>
</dbReference>
<keyword evidence="1 6" id="KW-0963">Cytoplasm</keyword>
<keyword evidence="8" id="KW-1185">Reference proteome</keyword>
<comment type="subcellular location">
    <subcellularLocation>
        <location evidence="6">Cytoplasm</location>
    </subcellularLocation>
    <text evidence="6">Membrane-associated.</text>
</comment>
<evidence type="ECO:0000256" key="4">
    <source>
        <dbReference type="ARBA" id="ARBA00022960"/>
    </source>
</evidence>
<feature type="binding site" evidence="6">
    <location>
        <begin position="170"/>
        <end position="172"/>
    </location>
    <ligand>
        <name>ATP</name>
        <dbReference type="ChEBI" id="CHEBI:30616"/>
    </ligand>
</feature>
<dbReference type="CDD" id="cd10225">
    <property type="entry name" value="ASKHA_NBD_MreB-like"/>
    <property type="match status" value="1"/>
</dbReference>
<reference evidence="7 8" key="1">
    <citation type="submission" date="2017-03" db="EMBL/GenBank/DDBJ databases">
        <authorList>
            <person name="Afonso C.L."/>
            <person name="Miller P.J."/>
            <person name="Scott M.A."/>
            <person name="Spackman E."/>
            <person name="Goraichik I."/>
            <person name="Dimitrov K.M."/>
            <person name="Suarez D.L."/>
            <person name="Swayne D.E."/>
        </authorList>
    </citation>
    <scope>NUCLEOTIDE SEQUENCE [LARGE SCALE GENOMIC DNA]</scope>
    <source>
        <strain evidence="7">PRJEB14757</strain>
    </source>
</reference>
<protein>
    <recommendedName>
        <fullName evidence="6">Cell shape-determining protein MreB</fullName>
    </recommendedName>
</protein>
<evidence type="ECO:0000256" key="5">
    <source>
        <dbReference type="ARBA" id="ARBA00023458"/>
    </source>
</evidence>
<dbReference type="PANTHER" id="PTHR42749">
    <property type="entry name" value="CELL SHAPE-DETERMINING PROTEIN MREB"/>
    <property type="match status" value="1"/>
</dbReference>
<dbReference type="SUPFAM" id="SSF53067">
    <property type="entry name" value="Actin-like ATPase domain"/>
    <property type="match status" value="2"/>
</dbReference>
<dbReference type="InterPro" id="IPR043129">
    <property type="entry name" value="ATPase_NBD"/>
</dbReference>
<dbReference type="GO" id="GO:0008360">
    <property type="term" value="P:regulation of cell shape"/>
    <property type="evidence" value="ECO:0007669"/>
    <property type="project" value="UniProtKB-UniRule"/>
</dbReference>
<dbReference type="InterPro" id="IPR056546">
    <property type="entry name" value="MreB_MamK-like"/>
</dbReference>
<sequence length="348" mass="37225">MNLIVDSLLGVFSSDLAIDLGTANTLVYVKGKGIVLSEPSVVAVRTDKRAKNRVLAVGAEAKKMLGRTPGNIVAIRPMRDGVIADFEVTEAMLKHFIRKVHNNRRTLVRPRIVIAVPSGITQVEKRAVRESAELAGAREVFLIEEPMAAAIGAGLPVTEPTCNMVVDIGGGTTEVAVISLAGIVYSRSIRVAGDKMDASITQHIKRKYNLLIGERTAEIIKTTIGNAYPEEDMVETIEVKGRDLVSGVPKILEIDSEEVCMAISEQIDAIVETVKIVLEQTPPELAADIVDTGIVLTGGGALLKNLDKLLREKSGLPIIIADEPLATVALGCGKALDSIDILREVVIT</sequence>
<organism evidence="7 8">
    <name type="scientific">Desulfamplus magnetovallimortis</name>
    <dbReference type="NCBI Taxonomy" id="1246637"/>
    <lineage>
        <taxon>Bacteria</taxon>
        <taxon>Pseudomonadati</taxon>
        <taxon>Thermodesulfobacteriota</taxon>
        <taxon>Desulfobacteria</taxon>
        <taxon>Desulfobacterales</taxon>
        <taxon>Desulfobacteraceae</taxon>
        <taxon>Desulfamplus</taxon>
    </lineage>
</organism>
<feature type="binding site" evidence="6">
    <location>
        <begin position="299"/>
        <end position="302"/>
    </location>
    <ligand>
        <name>ATP</name>
        <dbReference type="ChEBI" id="CHEBI:30616"/>
    </ligand>
</feature>
<dbReference type="PANTHER" id="PTHR42749:SF1">
    <property type="entry name" value="CELL SHAPE-DETERMINING PROTEIN MREB"/>
    <property type="match status" value="1"/>
</dbReference>
<evidence type="ECO:0000256" key="1">
    <source>
        <dbReference type="ARBA" id="ARBA00022490"/>
    </source>
</evidence>
<dbReference type="GO" id="GO:0005737">
    <property type="term" value="C:cytoplasm"/>
    <property type="evidence" value="ECO:0007669"/>
    <property type="project" value="UniProtKB-SubCell"/>
</dbReference>
<dbReference type="GO" id="GO:0005524">
    <property type="term" value="F:ATP binding"/>
    <property type="evidence" value="ECO:0007669"/>
    <property type="project" value="UniProtKB-KW"/>
</dbReference>
<evidence type="ECO:0000313" key="7">
    <source>
        <dbReference type="EMBL" id="SLM28962.1"/>
    </source>
</evidence>
<proteinExistence type="inferred from homology"/>
<dbReference type="RefSeq" id="WP_080805504.1">
    <property type="nucleotide sequence ID" value="NZ_LT828550.1"/>
</dbReference>
<comment type="subunit">
    <text evidence="6">Forms polymers.</text>
</comment>
<dbReference type="NCBIfam" id="NF010539">
    <property type="entry name" value="PRK13927.1"/>
    <property type="match status" value="1"/>
</dbReference>
<feature type="binding site" evidence="6">
    <location>
        <begin position="218"/>
        <end position="221"/>
    </location>
    <ligand>
        <name>ATP</name>
        <dbReference type="ChEBI" id="CHEBI:30616"/>
    </ligand>
</feature>
<dbReference type="Gene3D" id="3.30.420.40">
    <property type="match status" value="2"/>
</dbReference>
<accession>A0A1W1H924</accession>
<dbReference type="STRING" id="1246637.MTBBW1_1650004"/>
<keyword evidence="2 6" id="KW-0547">Nucleotide-binding</keyword>
<gene>
    <name evidence="6 7" type="primary">mreB</name>
    <name evidence="7" type="ORF">MTBBW1_1650004</name>
</gene>
<dbReference type="OrthoDB" id="9768127at2"/>
<name>A0A1W1H924_9BACT</name>
<keyword evidence="3 6" id="KW-0067">ATP-binding</keyword>
<feature type="binding site" evidence="6">
    <location>
        <begin position="22"/>
        <end position="24"/>
    </location>
    <ligand>
        <name>ATP</name>
        <dbReference type="ChEBI" id="CHEBI:30616"/>
    </ligand>
</feature>
<dbReference type="AlphaFoldDB" id="A0A1W1H924"/>
<comment type="function">
    <text evidence="6">Forms membrane-associated dynamic filaments that are essential for cell shape determination. Acts by regulating cell wall synthesis and cell elongation, and thus cell shape. A feedback loop between cell geometry and MreB localization may maintain elongated cell shape by targeting cell wall growth to regions of negative cell wall curvature.</text>
</comment>
<dbReference type="InterPro" id="IPR004753">
    <property type="entry name" value="MreB"/>
</dbReference>
<dbReference type="NCBIfam" id="TIGR00904">
    <property type="entry name" value="mreB"/>
    <property type="match status" value="1"/>
</dbReference>
<dbReference type="GO" id="GO:0000902">
    <property type="term" value="P:cell morphogenesis"/>
    <property type="evidence" value="ECO:0007669"/>
    <property type="project" value="InterPro"/>
</dbReference>
<evidence type="ECO:0000256" key="3">
    <source>
        <dbReference type="ARBA" id="ARBA00022840"/>
    </source>
</evidence>
<keyword evidence="4 6" id="KW-0133">Cell shape</keyword>
<dbReference type="EMBL" id="FWEV01000074">
    <property type="protein sequence ID" value="SLM28962.1"/>
    <property type="molecule type" value="Genomic_DNA"/>
</dbReference>
<comment type="similarity">
    <text evidence="5 6">Belongs to the FtsA/MreB family.</text>
</comment>
<evidence type="ECO:0000313" key="8">
    <source>
        <dbReference type="Proteomes" id="UP000191931"/>
    </source>
</evidence>
<dbReference type="HAMAP" id="MF_02207">
    <property type="entry name" value="MreB"/>
    <property type="match status" value="1"/>
</dbReference>
<dbReference type="Proteomes" id="UP000191931">
    <property type="component" value="Unassembled WGS sequence"/>
</dbReference>
<evidence type="ECO:0000256" key="2">
    <source>
        <dbReference type="ARBA" id="ARBA00022741"/>
    </source>
</evidence>
<evidence type="ECO:0000256" key="6">
    <source>
        <dbReference type="HAMAP-Rule" id="MF_02207"/>
    </source>
</evidence>